<dbReference type="Proteomes" id="UP000008457">
    <property type="component" value="Chromosome"/>
</dbReference>
<reference evidence="3" key="1">
    <citation type="submission" date="2010-11" db="EMBL/GenBank/DDBJ databases">
        <title>The complete genome of Mahella australiensis DSM 15567.</title>
        <authorList>
            <consortium name="US DOE Joint Genome Institute (JGI-PGF)"/>
            <person name="Lucas S."/>
            <person name="Copeland A."/>
            <person name="Lapidus A."/>
            <person name="Bruce D."/>
            <person name="Goodwin L."/>
            <person name="Pitluck S."/>
            <person name="Kyrpides N."/>
            <person name="Mavromatis K."/>
            <person name="Pagani I."/>
            <person name="Ivanova N."/>
            <person name="Teshima H."/>
            <person name="Brettin T."/>
            <person name="Detter J.C."/>
            <person name="Han C."/>
            <person name="Tapia R."/>
            <person name="Land M."/>
            <person name="Hauser L."/>
            <person name="Markowitz V."/>
            <person name="Cheng J.-F."/>
            <person name="Hugenholtz P."/>
            <person name="Woyke T."/>
            <person name="Wu D."/>
            <person name="Spring S."/>
            <person name="Pukall R."/>
            <person name="Steenblock K."/>
            <person name="Schneider S."/>
            <person name="Klenk H.-P."/>
            <person name="Eisen J.A."/>
        </authorList>
    </citation>
    <scope>NUCLEOTIDE SEQUENCE [LARGE SCALE GENOMIC DNA]</scope>
    <source>
        <strain evidence="3">DSM 15567 / CIP 107919 / 50-1 BON</strain>
    </source>
</reference>
<keyword evidence="1" id="KW-1133">Transmembrane helix</keyword>
<protein>
    <submittedName>
        <fullName evidence="2">Uncharacterized protein</fullName>
    </submittedName>
</protein>
<evidence type="ECO:0000313" key="2">
    <source>
        <dbReference type="EMBL" id="AEE96896.1"/>
    </source>
</evidence>
<evidence type="ECO:0000313" key="3">
    <source>
        <dbReference type="Proteomes" id="UP000008457"/>
    </source>
</evidence>
<keyword evidence="1" id="KW-0472">Membrane</keyword>
<keyword evidence="3" id="KW-1185">Reference proteome</keyword>
<feature type="transmembrane region" description="Helical" evidence="1">
    <location>
        <begin position="12"/>
        <end position="30"/>
    </location>
</feature>
<dbReference type="STRING" id="697281.Mahau_1715"/>
<sequence>MAGIMDAAKSIYNIWTMVMVVVIGLFDIIVDAPEMHHKGLIREAHFSHAIGIIYIIAGPVIFIIIQILAKLFG</sequence>
<reference evidence="2 3" key="2">
    <citation type="journal article" date="2011" name="Stand. Genomic Sci.">
        <title>Complete genome sequence of Mahella australiensis type strain (50-1 BON).</title>
        <authorList>
            <person name="Sikorski J."/>
            <person name="Teshima H."/>
            <person name="Nolan M."/>
            <person name="Lucas S."/>
            <person name="Hammon N."/>
            <person name="Deshpande S."/>
            <person name="Cheng J.F."/>
            <person name="Pitluck S."/>
            <person name="Liolios K."/>
            <person name="Pagani I."/>
            <person name="Ivanova N."/>
            <person name="Huntemann M."/>
            <person name="Mavromatis K."/>
            <person name="Ovchinikova G."/>
            <person name="Pati A."/>
            <person name="Tapia R."/>
            <person name="Han C."/>
            <person name="Goodwin L."/>
            <person name="Chen A."/>
            <person name="Palaniappan K."/>
            <person name="Land M."/>
            <person name="Hauser L."/>
            <person name="Ngatchou-Djao O.D."/>
            <person name="Rohde M."/>
            <person name="Pukall R."/>
            <person name="Spring S."/>
            <person name="Abt B."/>
            <person name="Goker M."/>
            <person name="Detter J.C."/>
            <person name="Woyke T."/>
            <person name="Bristow J."/>
            <person name="Markowitz V."/>
            <person name="Hugenholtz P."/>
            <person name="Eisen J.A."/>
            <person name="Kyrpides N.C."/>
            <person name="Klenk H.P."/>
            <person name="Lapidus A."/>
        </authorList>
    </citation>
    <scope>NUCLEOTIDE SEQUENCE [LARGE SCALE GENOMIC DNA]</scope>
    <source>
        <strain evidence="3">DSM 15567 / CIP 107919 / 50-1 BON</strain>
    </source>
</reference>
<dbReference type="RefSeq" id="WP_013781324.1">
    <property type="nucleotide sequence ID" value="NC_015520.1"/>
</dbReference>
<dbReference type="InterPro" id="IPR049971">
    <property type="entry name" value="CLC_0170-like"/>
</dbReference>
<dbReference type="EMBL" id="CP002360">
    <property type="protein sequence ID" value="AEE96896.1"/>
    <property type="molecule type" value="Genomic_DNA"/>
</dbReference>
<accession>F4A062</accession>
<proteinExistence type="predicted"/>
<dbReference type="AlphaFoldDB" id="F4A062"/>
<feature type="transmembrane region" description="Helical" evidence="1">
    <location>
        <begin position="50"/>
        <end position="69"/>
    </location>
</feature>
<evidence type="ECO:0000256" key="1">
    <source>
        <dbReference type="SAM" id="Phobius"/>
    </source>
</evidence>
<dbReference type="KEGG" id="mas:Mahau_1715"/>
<keyword evidence="1" id="KW-0812">Transmembrane</keyword>
<organism evidence="2 3">
    <name type="scientific">Mahella australiensis (strain DSM 15567 / CIP 107919 / 50-1 BON)</name>
    <dbReference type="NCBI Taxonomy" id="697281"/>
    <lineage>
        <taxon>Bacteria</taxon>
        <taxon>Bacillati</taxon>
        <taxon>Bacillota</taxon>
        <taxon>Clostridia</taxon>
        <taxon>Thermoanaerobacterales</taxon>
        <taxon>Thermoanaerobacterales Family IV. Incertae Sedis</taxon>
        <taxon>Mahella</taxon>
    </lineage>
</organism>
<dbReference type="HOGENOM" id="CLU_2700380_0_0_9"/>
<name>F4A062_MAHA5</name>
<gene>
    <name evidence="2" type="ordered locus">Mahau_1715</name>
</gene>
<dbReference type="NCBIfam" id="NF042414">
    <property type="entry name" value="CLC_0170_fam"/>
    <property type="match status" value="1"/>
</dbReference>